<feature type="compositionally biased region" description="Basic and acidic residues" evidence="3">
    <location>
        <begin position="204"/>
        <end position="215"/>
    </location>
</feature>
<evidence type="ECO:0000256" key="3">
    <source>
        <dbReference type="SAM" id="MobiDB-lite"/>
    </source>
</evidence>
<feature type="compositionally biased region" description="Polar residues" evidence="3">
    <location>
        <begin position="147"/>
        <end position="164"/>
    </location>
</feature>
<dbReference type="InterPro" id="IPR003309">
    <property type="entry name" value="SCAN_dom"/>
</dbReference>
<dbReference type="PANTHER" id="PTHR45935:SF28">
    <property type="entry name" value="SCAN DOMAIN-CONTAINING PROTEIN 3"/>
    <property type="match status" value="1"/>
</dbReference>
<dbReference type="SMART" id="SM00431">
    <property type="entry name" value="SCAN"/>
    <property type="match status" value="1"/>
</dbReference>
<dbReference type="PANTHER" id="PTHR45935">
    <property type="entry name" value="PROTEIN ZBED8-RELATED"/>
    <property type="match status" value="1"/>
</dbReference>
<evidence type="ECO:0000313" key="6">
    <source>
        <dbReference type="RefSeq" id="XP_072609167.1"/>
    </source>
</evidence>
<accession>A0ABM5A300</accession>
<reference evidence="6" key="1">
    <citation type="submission" date="2025-08" db="UniProtKB">
        <authorList>
            <consortium name="RefSeq"/>
        </authorList>
    </citation>
    <scope>IDENTIFICATION</scope>
    <source>
        <tissue evidence="6">Cell line</tissue>
    </source>
</reference>
<keyword evidence="1 2" id="KW-0539">Nucleus</keyword>
<dbReference type="RefSeq" id="XP_072609167.1">
    <property type="nucleotide sequence ID" value="XM_072753066.1"/>
</dbReference>
<feature type="compositionally biased region" description="Low complexity" evidence="3">
    <location>
        <begin position="127"/>
        <end position="140"/>
    </location>
</feature>
<evidence type="ECO:0000259" key="4">
    <source>
        <dbReference type="PROSITE" id="PS50804"/>
    </source>
</evidence>
<feature type="domain" description="SCAN box" evidence="4">
    <location>
        <begin position="42"/>
        <end position="124"/>
    </location>
</feature>
<comment type="subcellular location">
    <subcellularLocation>
        <location evidence="2">Nucleus</location>
    </subcellularLocation>
</comment>
<feature type="compositionally biased region" description="Basic and acidic residues" evidence="3">
    <location>
        <begin position="188"/>
        <end position="197"/>
    </location>
</feature>
<protein>
    <submittedName>
        <fullName evidence="6">Zinc finger protein with KRAB and SCAN domains 1 isoform X4</fullName>
    </submittedName>
</protein>
<evidence type="ECO:0000313" key="5">
    <source>
        <dbReference type="Proteomes" id="UP001652641"/>
    </source>
</evidence>
<dbReference type="CDD" id="cd07936">
    <property type="entry name" value="SCAN"/>
    <property type="match status" value="1"/>
</dbReference>
<feature type="region of interest" description="Disordered" evidence="3">
    <location>
        <begin position="249"/>
        <end position="269"/>
    </location>
</feature>
<name>A0ABM5A300_VULVU</name>
<sequence length="451" mass="50568">MTKVLSMAAVRGPRPPQVRGPVVVKDEEEEEGKCLPSLEVFRQRFRQFGYHDTPGPREALSQLRVLCCEWLRPEIHTKEQILELLVLEQFLTILPQELQAWVQEHCPESAEEAVTLLEDLEQELDEPGQQVSSPPSEQQQMWEKKSSSGTVRFPSSTQPQSVVTSHKCEGWEPLYIQETGEEQNFTPELRKSQDRKSNTQNEESTDKQKSSEECQEFKRDVIPMIIASKCEARLERQWVNLEKERGTKTPLLDKGSKKGEPTLGRNRTYAPSVGKLSATVQTSPFITEHTWWTGPMTVSVGKPLVRAQTSSNISACTLKRRHISVKIVEKLSVVKAASSDTIGYTLGRNLTSVMSVGRALVSMQALAPTRGSTLEKSHINVRSVGKPLITAQILINIIESILGRSPIGVIIVGKPSVVNQIFPNTRESTLERARCFNCEVCSLDGFCFFKL</sequence>
<dbReference type="SUPFAM" id="SSF47353">
    <property type="entry name" value="Retrovirus capsid dimerization domain-like"/>
    <property type="match status" value="1"/>
</dbReference>
<dbReference type="InterPro" id="IPR050916">
    <property type="entry name" value="SCAN-C2H2_zinc_finger"/>
</dbReference>
<feature type="region of interest" description="Disordered" evidence="3">
    <location>
        <begin position="122"/>
        <end position="165"/>
    </location>
</feature>
<evidence type="ECO:0000256" key="2">
    <source>
        <dbReference type="PROSITE-ProRule" id="PRU00187"/>
    </source>
</evidence>
<dbReference type="GeneID" id="112935703"/>
<proteinExistence type="predicted"/>
<gene>
    <name evidence="6" type="primary">ZKSCAN1</name>
</gene>
<feature type="region of interest" description="Disordered" evidence="3">
    <location>
        <begin position="178"/>
        <end position="215"/>
    </location>
</feature>
<organism evidence="5 6">
    <name type="scientific">Vulpes vulpes</name>
    <name type="common">Red fox</name>
    <dbReference type="NCBI Taxonomy" id="9627"/>
    <lineage>
        <taxon>Eukaryota</taxon>
        <taxon>Metazoa</taxon>
        <taxon>Chordata</taxon>
        <taxon>Craniata</taxon>
        <taxon>Vertebrata</taxon>
        <taxon>Euteleostomi</taxon>
        <taxon>Mammalia</taxon>
        <taxon>Eutheria</taxon>
        <taxon>Laurasiatheria</taxon>
        <taxon>Carnivora</taxon>
        <taxon>Caniformia</taxon>
        <taxon>Canidae</taxon>
        <taxon>Vulpes</taxon>
    </lineage>
</organism>
<dbReference type="Pfam" id="PF02023">
    <property type="entry name" value="SCAN"/>
    <property type="match status" value="1"/>
</dbReference>
<dbReference type="Gene3D" id="1.10.4020.10">
    <property type="entry name" value="DNA breaking-rejoining enzymes"/>
    <property type="match status" value="1"/>
</dbReference>
<dbReference type="InterPro" id="IPR038269">
    <property type="entry name" value="SCAN_sf"/>
</dbReference>
<dbReference type="Proteomes" id="UP001652641">
    <property type="component" value="Chromosome 3"/>
</dbReference>
<evidence type="ECO:0000256" key="1">
    <source>
        <dbReference type="ARBA" id="ARBA00023242"/>
    </source>
</evidence>
<keyword evidence="5" id="KW-1185">Reference proteome</keyword>
<dbReference type="PROSITE" id="PS50804">
    <property type="entry name" value="SCAN_BOX"/>
    <property type="match status" value="1"/>
</dbReference>